<evidence type="ECO:0000313" key="2">
    <source>
        <dbReference type="EMBL" id="MBB6495553.1"/>
    </source>
</evidence>
<dbReference type="EMBL" id="JACHBF010000032">
    <property type="protein sequence ID" value="MBB6495553.1"/>
    <property type="molecule type" value="Genomic_DNA"/>
</dbReference>
<gene>
    <name evidence="2" type="ORF">GGD45_006019</name>
</gene>
<keyword evidence="1" id="KW-0812">Transmembrane</keyword>
<feature type="transmembrane region" description="Helical" evidence="1">
    <location>
        <begin position="7"/>
        <end position="29"/>
    </location>
</feature>
<comment type="caution">
    <text evidence="2">The sequence shown here is derived from an EMBL/GenBank/DDBJ whole genome shotgun (WGS) entry which is preliminary data.</text>
</comment>
<reference evidence="2 3" key="1">
    <citation type="submission" date="2020-08" db="EMBL/GenBank/DDBJ databases">
        <title>Genomic Encyclopedia of Type Strains, Phase IV (KMG-V): Genome sequencing to study the core and pangenomes of soil and plant-associated prokaryotes.</title>
        <authorList>
            <person name="Whitman W."/>
        </authorList>
    </citation>
    <scope>NUCLEOTIDE SEQUENCE [LARGE SCALE GENOMIC DNA]</scope>
    <source>
        <strain evidence="2 3">SEMIA 4059</strain>
    </source>
</reference>
<evidence type="ECO:0000313" key="3">
    <source>
        <dbReference type="Proteomes" id="UP000526625"/>
    </source>
</evidence>
<name>A0ABR6R8R4_RHITR</name>
<keyword evidence="1" id="KW-1133">Transmembrane helix</keyword>
<keyword evidence="3" id="KW-1185">Reference proteome</keyword>
<sequence>MKVGDRIALHYTLVMNYIMPFFGYIAVMIRMHLLPQN</sequence>
<organism evidence="2 3">
    <name type="scientific">Rhizobium tropici</name>
    <dbReference type="NCBI Taxonomy" id="398"/>
    <lineage>
        <taxon>Bacteria</taxon>
        <taxon>Pseudomonadati</taxon>
        <taxon>Pseudomonadota</taxon>
        <taxon>Alphaproteobacteria</taxon>
        <taxon>Hyphomicrobiales</taxon>
        <taxon>Rhizobiaceae</taxon>
        <taxon>Rhizobium/Agrobacterium group</taxon>
        <taxon>Rhizobium</taxon>
    </lineage>
</organism>
<protein>
    <submittedName>
        <fullName evidence="2">Uncharacterized protein</fullName>
    </submittedName>
</protein>
<dbReference type="Proteomes" id="UP000526625">
    <property type="component" value="Unassembled WGS sequence"/>
</dbReference>
<proteinExistence type="predicted"/>
<accession>A0ABR6R8R4</accession>
<evidence type="ECO:0000256" key="1">
    <source>
        <dbReference type="SAM" id="Phobius"/>
    </source>
</evidence>
<keyword evidence="1" id="KW-0472">Membrane</keyword>